<keyword evidence="5" id="KW-0269">Exonuclease</keyword>
<dbReference type="InterPro" id="IPR006054">
    <property type="entry name" value="DnaQ"/>
</dbReference>
<dbReference type="GO" id="GO:0005829">
    <property type="term" value="C:cytosol"/>
    <property type="evidence" value="ECO:0007669"/>
    <property type="project" value="TreeGrafter"/>
</dbReference>
<dbReference type="Gene3D" id="3.30.420.10">
    <property type="entry name" value="Ribonuclease H-like superfamily/Ribonuclease H"/>
    <property type="match status" value="1"/>
</dbReference>
<dbReference type="EMBL" id="AYYZ01000019">
    <property type="protein sequence ID" value="KRM52545.1"/>
    <property type="molecule type" value="Genomic_DNA"/>
</dbReference>
<keyword evidence="5" id="KW-0378">Hydrolase</keyword>
<name>A0A0R1ZCT8_9LACO</name>
<evidence type="ECO:0000259" key="8">
    <source>
        <dbReference type="SMART" id="SM00479"/>
    </source>
</evidence>
<evidence type="ECO:0000256" key="4">
    <source>
        <dbReference type="ARBA" id="ARBA00022722"/>
    </source>
</evidence>
<dbReference type="AlphaFoldDB" id="A0A0R1ZCT8"/>
<organism evidence="9 10">
    <name type="scientific">Ligilactobacillus araffinosus DSM 20653</name>
    <dbReference type="NCBI Taxonomy" id="1423820"/>
    <lineage>
        <taxon>Bacteria</taxon>
        <taxon>Bacillati</taxon>
        <taxon>Bacillota</taxon>
        <taxon>Bacilli</taxon>
        <taxon>Lactobacillales</taxon>
        <taxon>Lactobacillaceae</taxon>
        <taxon>Ligilactobacillus</taxon>
    </lineage>
</organism>
<keyword evidence="6" id="KW-0239">DNA-directed DNA polymerase</keyword>
<protein>
    <recommendedName>
        <fullName evidence="7">DNA polymerase III polC-type</fullName>
    </recommendedName>
</protein>
<dbReference type="Proteomes" id="UP000051291">
    <property type="component" value="Unassembled WGS sequence"/>
</dbReference>
<evidence type="ECO:0000256" key="5">
    <source>
        <dbReference type="ARBA" id="ARBA00022839"/>
    </source>
</evidence>
<dbReference type="Pfam" id="PF00929">
    <property type="entry name" value="RNase_T"/>
    <property type="match status" value="1"/>
</dbReference>
<dbReference type="InterPro" id="IPR036397">
    <property type="entry name" value="RNaseH_sf"/>
</dbReference>
<dbReference type="SMART" id="SM00479">
    <property type="entry name" value="EXOIII"/>
    <property type="match status" value="1"/>
</dbReference>
<dbReference type="GO" id="GO:0008408">
    <property type="term" value="F:3'-5' exonuclease activity"/>
    <property type="evidence" value="ECO:0007669"/>
    <property type="project" value="TreeGrafter"/>
</dbReference>
<evidence type="ECO:0000256" key="6">
    <source>
        <dbReference type="ARBA" id="ARBA00022932"/>
    </source>
</evidence>
<dbReference type="PANTHER" id="PTHR30231:SF42">
    <property type="entry name" value="EXONUCLEASE"/>
    <property type="match status" value="1"/>
</dbReference>
<keyword evidence="3" id="KW-0235">DNA replication</keyword>
<reference evidence="9 10" key="1">
    <citation type="journal article" date="2015" name="Genome Announc.">
        <title>Expanding the biotechnology potential of lactobacilli through comparative genomics of 213 strains and associated genera.</title>
        <authorList>
            <person name="Sun Z."/>
            <person name="Harris H.M."/>
            <person name="McCann A."/>
            <person name="Guo C."/>
            <person name="Argimon S."/>
            <person name="Zhang W."/>
            <person name="Yang X."/>
            <person name="Jeffery I.B."/>
            <person name="Cooney J.C."/>
            <person name="Kagawa T.F."/>
            <person name="Liu W."/>
            <person name="Song Y."/>
            <person name="Salvetti E."/>
            <person name="Wrobel A."/>
            <person name="Rasinkangas P."/>
            <person name="Parkhill J."/>
            <person name="Rea M.C."/>
            <person name="O'Sullivan O."/>
            <person name="Ritari J."/>
            <person name="Douillard F.P."/>
            <person name="Paul Ross R."/>
            <person name="Yang R."/>
            <person name="Briner A.E."/>
            <person name="Felis G.E."/>
            <person name="de Vos W.M."/>
            <person name="Barrangou R."/>
            <person name="Klaenhammer T.R."/>
            <person name="Caufield P.W."/>
            <person name="Cui Y."/>
            <person name="Zhang H."/>
            <person name="O'Toole P.W."/>
        </authorList>
    </citation>
    <scope>NUCLEOTIDE SEQUENCE [LARGE SCALE GENOMIC DNA]</scope>
    <source>
        <strain evidence="9 10">DSM 20653</strain>
    </source>
</reference>
<keyword evidence="2" id="KW-0548">Nucleotidyltransferase</keyword>
<dbReference type="CDD" id="cd06130">
    <property type="entry name" value="DNA_pol_III_epsilon_like"/>
    <property type="match status" value="1"/>
</dbReference>
<dbReference type="FunFam" id="3.30.420.10:FF:000045">
    <property type="entry name" value="3'-5' exonuclease DinG"/>
    <property type="match status" value="1"/>
</dbReference>
<evidence type="ECO:0000256" key="7">
    <source>
        <dbReference type="ARBA" id="ARBA00070925"/>
    </source>
</evidence>
<evidence type="ECO:0000256" key="1">
    <source>
        <dbReference type="ARBA" id="ARBA00022679"/>
    </source>
</evidence>
<evidence type="ECO:0000313" key="9">
    <source>
        <dbReference type="EMBL" id="KRM52545.1"/>
    </source>
</evidence>
<accession>A0A0R1ZCT8</accession>
<dbReference type="InterPro" id="IPR013520">
    <property type="entry name" value="Ribonucl_H"/>
</dbReference>
<feature type="domain" description="Exonuclease" evidence="8">
    <location>
        <begin position="2"/>
        <end position="167"/>
    </location>
</feature>
<evidence type="ECO:0000256" key="2">
    <source>
        <dbReference type="ARBA" id="ARBA00022695"/>
    </source>
</evidence>
<gene>
    <name evidence="9" type="ORF">FC64_GL000503</name>
</gene>
<dbReference type="PANTHER" id="PTHR30231">
    <property type="entry name" value="DNA POLYMERASE III SUBUNIT EPSILON"/>
    <property type="match status" value="1"/>
</dbReference>
<dbReference type="GO" id="GO:0006260">
    <property type="term" value="P:DNA replication"/>
    <property type="evidence" value="ECO:0007669"/>
    <property type="project" value="UniProtKB-KW"/>
</dbReference>
<dbReference type="InterPro" id="IPR012337">
    <property type="entry name" value="RNaseH-like_sf"/>
</dbReference>
<dbReference type="SUPFAM" id="SSF53098">
    <property type="entry name" value="Ribonuclease H-like"/>
    <property type="match status" value="1"/>
</dbReference>
<dbReference type="NCBIfam" id="TIGR00573">
    <property type="entry name" value="dnaq"/>
    <property type="match status" value="1"/>
</dbReference>
<keyword evidence="1" id="KW-0808">Transferase</keyword>
<keyword evidence="10" id="KW-1185">Reference proteome</keyword>
<dbReference type="GO" id="GO:0003887">
    <property type="term" value="F:DNA-directed DNA polymerase activity"/>
    <property type="evidence" value="ECO:0007669"/>
    <property type="project" value="UniProtKB-KW"/>
</dbReference>
<sequence>MNFVAIDFETANGKRDSACSLALTVVQNNQIVDELYSLIKPESDFFWRNIQIHGIKPEMVADSPKFNELWPHIQQFFGPDQIVVAHNARFDNSVLKKTLEHYQLPEPHYLSLDTLATSHAFYKGLPNYRLNTVCDALNINLEHHHNALDDCEACANILLEQIDHFGTPALKPYVQSV</sequence>
<evidence type="ECO:0000256" key="3">
    <source>
        <dbReference type="ARBA" id="ARBA00022705"/>
    </source>
</evidence>
<dbReference type="STRING" id="1423820.FC64_GL000503"/>
<dbReference type="PATRIC" id="fig|1423820.4.peg.506"/>
<dbReference type="GO" id="GO:0003677">
    <property type="term" value="F:DNA binding"/>
    <property type="evidence" value="ECO:0007669"/>
    <property type="project" value="InterPro"/>
</dbReference>
<evidence type="ECO:0000313" key="10">
    <source>
        <dbReference type="Proteomes" id="UP000051291"/>
    </source>
</evidence>
<keyword evidence="4" id="KW-0540">Nuclease</keyword>
<dbReference type="RefSeq" id="WP_057906542.1">
    <property type="nucleotide sequence ID" value="NZ_AYYZ01000019.1"/>
</dbReference>
<proteinExistence type="predicted"/>
<comment type="caution">
    <text evidence="9">The sequence shown here is derived from an EMBL/GenBank/DDBJ whole genome shotgun (WGS) entry which is preliminary data.</text>
</comment>